<name>F2NYG5_TRES6</name>
<proteinExistence type="predicted"/>
<organism evidence="2 3">
    <name type="scientific">Treponema succinifaciens (strain ATCC 33096 / DSM 2489 / 6091)</name>
    <dbReference type="NCBI Taxonomy" id="869209"/>
    <lineage>
        <taxon>Bacteria</taxon>
        <taxon>Pseudomonadati</taxon>
        <taxon>Spirochaetota</taxon>
        <taxon>Spirochaetia</taxon>
        <taxon>Spirochaetales</taxon>
        <taxon>Treponemataceae</taxon>
        <taxon>Treponema</taxon>
    </lineage>
</organism>
<dbReference type="HOGENOM" id="CLU_2060419_0_0_12"/>
<keyword evidence="1" id="KW-0472">Membrane</keyword>
<reference evidence="3" key="1">
    <citation type="submission" date="2011-04" db="EMBL/GenBank/DDBJ databases">
        <title>The complete genome of plasmid of Treponema succinifaciens DSM 2489.</title>
        <authorList>
            <person name="Lucas S."/>
            <person name="Copeland A."/>
            <person name="Lapidus A."/>
            <person name="Bruce D."/>
            <person name="Goodwin L."/>
            <person name="Pitluck S."/>
            <person name="Peters L."/>
            <person name="Kyrpides N."/>
            <person name="Mavromatis K."/>
            <person name="Ivanova N."/>
            <person name="Ovchinnikova G."/>
            <person name="Teshima H."/>
            <person name="Detter J.C."/>
            <person name="Tapia R."/>
            <person name="Han C."/>
            <person name="Land M."/>
            <person name="Hauser L."/>
            <person name="Markowitz V."/>
            <person name="Cheng J.-F."/>
            <person name="Hugenholtz P."/>
            <person name="Woyke T."/>
            <person name="Wu D."/>
            <person name="Gronow S."/>
            <person name="Wellnitz S."/>
            <person name="Brambilla E."/>
            <person name="Klenk H.-P."/>
            <person name="Eisen J.A."/>
        </authorList>
    </citation>
    <scope>NUCLEOTIDE SEQUENCE [LARGE SCALE GENOMIC DNA]</scope>
    <source>
        <strain evidence="3">ATCC 33096 / DSM 2489 / 6091</strain>
        <plasmid evidence="3">Plasmid pTRESU01</plasmid>
    </source>
</reference>
<evidence type="ECO:0000256" key="1">
    <source>
        <dbReference type="SAM" id="Phobius"/>
    </source>
</evidence>
<keyword evidence="1" id="KW-0812">Transmembrane</keyword>
<feature type="transmembrane region" description="Helical" evidence="1">
    <location>
        <begin position="9"/>
        <end position="31"/>
    </location>
</feature>
<dbReference type="AlphaFoldDB" id="F2NYG5"/>
<evidence type="ECO:0000313" key="3">
    <source>
        <dbReference type="Proteomes" id="UP000006852"/>
    </source>
</evidence>
<accession>F2NYG5</accession>
<gene>
    <name evidence="2" type="ordered locus">Tresu_2602</name>
</gene>
<dbReference type="EMBL" id="CP002632">
    <property type="protein sequence ID" value="AEB15464.1"/>
    <property type="molecule type" value="Genomic_DNA"/>
</dbReference>
<dbReference type="KEGG" id="tsu:Tresu_2602"/>
<keyword evidence="3" id="KW-1185">Reference proteome</keyword>
<geneLocation type="plasmid" evidence="2 3">
    <name>pTRESU01</name>
</geneLocation>
<dbReference type="GeneID" id="302999707"/>
<keyword evidence="1" id="KW-1133">Transmembrane helix</keyword>
<dbReference type="RefSeq" id="WP_013702714.1">
    <property type="nucleotide sequence ID" value="NC_015386.1"/>
</dbReference>
<protein>
    <submittedName>
        <fullName evidence="2">Uncharacterized protein</fullName>
    </submittedName>
</protein>
<dbReference type="Proteomes" id="UP000006852">
    <property type="component" value="Plasmid pTRESU01"/>
</dbReference>
<keyword evidence="2" id="KW-0614">Plasmid</keyword>
<evidence type="ECO:0000313" key="2">
    <source>
        <dbReference type="EMBL" id="AEB15464.1"/>
    </source>
</evidence>
<sequence length="119" mass="14451">MNNKKIKPILFIIFSIILTLFFGIIRLWIILARPDITYRGSKIVPQGDIIYLNKINIRYLHQDIIYKNSNTCWKHYIIKKNHLSKENLKNQLFDYCKAYYESNKNYNEIVFYFYQESLS</sequence>